<evidence type="ECO:0000313" key="1">
    <source>
        <dbReference type="EMBL" id="PKG25809.1"/>
    </source>
</evidence>
<organism evidence="1 2">
    <name type="scientific">Cytobacillus horneckiae</name>
    <dbReference type="NCBI Taxonomy" id="549687"/>
    <lineage>
        <taxon>Bacteria</taxon>
        <taxon>Bacillati</taxon>
        <taxon>Bacillota</taxon>
        <taxon>Bacilli</taxon>
        <taxon>Bacillales</taxon>
        <taxon>Bacillaceae</taxon>
        <taxon>Cytobacillus</taxon>
    </lineage>
</organism>
<dbReference type="AlphaFoldDB" id="A0A2N0Z8H7"/>
<dbReference type="RefSeq" id="WP_101226465.1">
    <property type="nucleotide sequence ID" value="NZ_JARSFA010000027.1"/>
</dbReference>
<gene>
    <name evidence="1" type="ORF">CWS20_27305</name>
</gene>
<evidence type="ECO:0008006" key="3">
    <source>
        <dbReference type="Google" id="ProtNLM"/>
    </source>
</evidence>
<sequence>MKFCPECGTERLPQAKFCHNCSYNYNNFQSDNTKSYTTEEVLQDPRFRYMAEKFNMWEGLQGGKAFLLMPYTIYKTFKDPTYTLENERRKWITKYIDELSYPVGNPLNSNLSAFKEKLRDLNENDNEFLVEMLLQAISNKEFAKTIAIEGTKFALNPKKGAVDILDKLKK</sequence>
<keyword evidence="2" id="KW-1185">Reference proteome</keyword>
<accession>A0A2N0Z8H7</accession>
<evidence type="ECO:0000313" key="2">
    <source>
        <dbReference type="Proteomes" id="UP000233343"/>
    </source>
</evidence>
<protein>
    <recommendedName>
        <fullName evidence="3">Zinc ribbon domain-containing protein</fullName>
    </recommendedName>
</protein>
<reference evidence="1 2" key="1">
    <citation type="journal article" date="2010" name="Int. J. Syst. Evol. Microbiol.">
        <title>Bacillus horneckiae sp. nov., isolated from a spacecraft-assembly clean room.</title>
        <authorList>
            <person name="Vaishampayan P."/>
            <person name="Probst A."/>
            <person name="Krishnamurthi S."/>
            <person name="Ghosh S."/>
            <person name="Osman S."/>
            <person name="McDowall A."/>
            <person name="Ruckmani A."/>
            <person name="Mayilraj S."/>
            <person name="Venkateswaran K."/>
        </authorList>
    </citation>
    <scope>NUCLEOTIDE SEQUENCE [LARGE SCALE GENOMIC DNA]</scope>
    <source>
        <strain evidence="2">1PO1SC</strain>
    </source>
</reference>
<comment type="caution">
    <text evidence="1">The sequence shown here is derived from an EMBL/GenBank/DDBJ whole genome shotgun (WGS) entry which is preliminary data.</text>
</comment>
<name>A0A2N0Z8H7_9BACI</name>
<proteinExistence type="predicted"/>
<dbReference type="EMBL" id="PISD01000095">
    <property type="protein sequence ID" value="PKG25809.1"/>
    <property type="molecule type" value="Genomic_DNA"/>
</dbReference>
<dbReference type="Proteomes" id="UP000233343">
    <property type="component" value="Unassembled WGS sequence"/>
</dbReference>